<evidence type="ECO:0000256" key="12">
    <source>
        <dbReference type="SAM" id="MobiDB-lite"/>
    </source>
</evidence>
<evidence type="ECO:0000256" key="2">
    <source>
        <dbReference type="ARBA" id="ARBA00004123"/>
    </source>
</evidence>
<dbReference type="Pfam" id="PF04770">
    <property type="entry name" value="ZF-HD_dimer"/>
    <property type="match status" value="1"/>
</dbReference>
<dbReference type="Gene3D" id="1.10.10.60">
    <property type="entry name" value="Homeodomain-like"/>
    <property type="match status" value="1"/>
</dbReference>
<dbReference type="PANTHER" id="PTHR31948">
    <property type="entry name" value="ZINC-FINGER HOMEODOMAIN PROTEIN 2"/>
    <property type="match status" value="1"/>
</dbReference>
<dbReference type="GO" id="GO:0005634">
    <property type="term" value="C:nucleus"/>
    <property type="evidence" value="ECO:0007669"/>
    <property type="project" value="UniProtKB-SubCell"/>
</dbReference>
<evidence type="ECO:0000256" key="7">
    <source>
        <dbReference type="ARBA" id="ARBA00023015"/>
    </source>
</evidence>
<keyword evidence="10" id="KW-0804">Transcription</keyword>
<evidence type="ECO:0000256" key="5">
    <source>
        <dbReference type="ARBA" id="ARBA00022771"/>
    </source>
</evidence>
<dbReference type="GO" id="GO:0000976">
    <property type="term" value="F:transcription cis-regulatory region binding"/>
    <property type="evidence" value="ECO:0007669"/>
    <property type="project" value="TreeGrafter"/>
</dbReference>
<evidence type="ECO:0000313" key="15">
    <source>
        <dbReference type="RefSeq" id="XP_008787971.2"/>
    </source>
</evidence>
<dbReference type="PANTHER" id="PTHR31948:SF16">
    <property type="entry name" value="ZINC-FINGER HOMEODOMAIN PROTEIN 11"/>
    <property type="match status" value="1"/>
</dbReference>
<evidence type="ECO:0000256" key="9">
    <source>
        <dbReference type="ARBA" id="ARBA00023155"/>
    </source>
</evidence>
<keyword evidence="9" id="KW-0371">Homeobox</keyword>
<dbReference type="KEGG" id="pda:103705865"/>
<evidence type="ECO:0000313" key="14">
    <source>
        <dbReference type="Proteomes" id="UP000228380"/>
    </source>
</evidence>
<comment type="function">
    <text evidence="1">Putative transcription factor.</text>
</comment>
<dbReference type="RefSeq" id="XP_008787971.2">
    <property type="nucleotide sequence ID" value="XM_008789749.4"/>
</dbReference>
<keyword evidence="14" id="KW-1185">Reference proteome</keyword>
<feature type="compositionally biased region" description="Acidic residues" evidence="12">
    <location>
        <begin position="178"/>
        <end position="193"/>
    </location>
</feature>
<dbReference type="InterPro" id="IPR009057">
    <property type="entry name" value="Homeodomain-like_sf"/>
</dbReference>
<keyword evidence="11" id="KW-0539">Nucleus</keyword>
<dbReference type="GeneID" id="103705865"/>
<dbReference type="GO" id="GO:0050793">
    <property type="term" value="P:regulation of developmental process"/>
    <property type="evidence" value="ECO:0007669"/>
    <property type="project" value="TreeGrafter"/>
</dbReference>
<evidence type="ECO:0000256" key="6">
    <source>
        <dbReference type="ARBA" id="ARBA00022833"/>
    </source>
</evidence>
<proteinExistence type="predicted"/>
<name>A0A8B7BYG6_PHODC</name>
<dbReference type="PROSITE" id="PS51523">
    <property type="entry name" value="ZF_HD_DIMER"/>
    <property type="match status" value="1"/>
</dbReference>
<dbReference type="NCBIfam" id="TIGR01565">
    <property type="entry name" value="homeo_ZF_HD"/>
    <property type="match status" value="1"/>
</dbReference>
<evidence type="ECO:0000256" key="3">
    <source>
        <dbReference type="ARBA" id="ARBA00011416"/>
    </source>
</evidence>
<reference evidence="15" key="2">
    <citation type="submission" date="2025-08" db="UniProtKB">
        <authorList>
            <consortium name="RefSeq"/>
        </authorList>
    </citation>
    <scope>IDENTIFICATION</scope>
    <source>
        <tissue evidence="15">Young leaves</tissue>
    </source>
</reference>
<feature type="domain" description="ZF-HD dimerization-type" evidence="13">
    <location>
        <begin position="10"/>
        <end position="57"/>
    </location>
</feature>
<organism evidence="14 15">
    <name type="scientific">Phoenix dactylifera</name>
    <name type="common">Date palm</name>
    <dbReference type="NCBI Taxonomy" id="42345"/>
    <lineage>
        <taxon>Eukaryota</taxon>
        <taxon>Viridiplantae</taxon>
        <taxon>Streptophyta</taxon>
        <taxon>Embryophyta</taxon>
        <taxon>Tracheophyta</taxon>
        <taxon>Spermatophyta</taxon>
        <taxon>Magnoliopsida</taxon>
        <taxon>Liliopsida</taxon>
        <taxon>Arecaceae</taxon>
        <taxon>Coryphoideae</taxon>
        <taxon>Phoeniceae</taxon>
        <taxon>Phoenix</taxon>
    </lineage>
</organism>
<feature type="compositionally biased region" description="Low complexity" evidence="12">
    <location>
        <begin position="146"/>
        <end position="162"/>
    </location>
</feature>
<protein>
    <submittedName>
        <fullName evidence="15">Zinc-finger homeodomain protein 11-like</fullName>
    </submittedName>
</protein>
<evidence type="ECO:0000256" key="1">
    <source>
        <dbReference type="ARBA" id="ARBA00004049"/>
    </source>
</evidence>
<comment type="subcellular location">
    <subcellularLocation>
        <location evidence="2">Nucleus</location>
    </subcellularLocation>
</comment>
<evidence type="ECO:0000256" key="11">
    <source>
        <dbReference type="ARBA" id="ARBA00023242"/>
    </source>
</evidence>
<feature type="region of interest" description="Disordered" evidence="12">
    <location>
        <begin position="146"/>
        <end position="193"/>
    </location>
</feature>
<comment type="subunit">
    <text evidence="3">Homo- and heterodimer with other ZFHD proteins.</text>
</comment>
<evidence type="ECO:0000256" key="10">
    <source>
        <dbReference type="ARBA" id="ARBA00023163"/>
    </source>
</evidence>
<dbReference type="AlphaFoldDB" id="A0A8B7BYG6"/>
<keyword evidence="4" id="KW-0479">Metal-binding</keyword>
<dbReference type="SUPFAM" id="SSF46689">
    <property type="entry name" value="Homeodomain-like"/>
    <property type="match status" value="1"/>
</dbReference>
<reference evidence="14" key="1">
    <citation type="journal article" date="2019" name="Nat. Commun.">
        <title>Genome-wide association mapping of date palm fruit traits.</title>
        <authorList>
            <person name="Hazzouri K.M."/>
            <person name="Gros-Balthazard M."/>
            <person name="Flowers J.M."/>
            <person name="Copetti D."/>
            <person name="Lemansour A."/>
            <person name="Lebrun M."/>
            <person name="Masmoudi K."/>
            <person name="Ferrand S."/>
            <person name="Dhar M.I."/>
            <person name="Fresquez Z.A."/>
            <person name="Rosas U."/>
            <person name="Zhang J."/>
            <person name="Talag J."/>
            <person name="Lee S."/>
            <person name="Kudrna D."/>
            <person name="Powell R.F."/>
            <person name="Leitch I.J."/>
            <person name="Krueger R.R."/>
            <person name="Wing R.A."/>
            <person name="Amiri K.M.A."/>
            <person name="Purugganan M.D."/>
        </authorList>
    </citation>
    <scope>NUCLEOTIDE SEQUENCE [LARGE SCALE GENOMIC DNA]</scope>
    <source>
        <strain evidence="14">cv. Khalas</strain>
    </source>
</reference>
<evidence type="ECO:0000259" key="13">
    <source>
        <dbReference type="PROSITE" id="PS51523"/>
    </source>
</evidence>
<keyword evidence="6" id="KW-0862">Zinc</keyword>
<accession>A0A8B7BYG6</accession>
<dbReference type="Proteomes" id="UP000228380">
    <property type="component" value="Chromosome 15"/>
</dbReference>
<keyword evidence="5" id="KW-0863">Zinc-finger</keyword>
<dbReference type="GO" id="GO:0003700">
    <property type="term" value="F:DNA-binding transcription factor activity"/>
    <property type="evidence" value="ECO:0007669"/>
    <property type="project" value="TreeGrafter"/>
</dbReference>
<sequence length="193" mass="21012">MEPERLSEVYRECMRNHAALLGAYDSDGCCEYTSDALHPNVMFCAACGCHRNFHRKGPMNNSATTGGINIRVGTAGEIHRARRRRRRTKFTAEQKARMAAFAAQIGWKVRKQDRCGGQDEVSRFCEDIGITRQVFKIWIHNHKGGAAAATTSAGNTSTAAGADWGREGDGGSKGGGGEVEEEIEGSASMEEEK</sequence>
<evidence type="ECO:0000256" key="4">
    <source>
        <dbReference type="ARBA" id="ARBA00022723"/>
    </source>
</evidence>
<gene>
    <name evidence="15" type="primary">LOC103705865</name>
</gene>
<evidence type="ECO:0000256" key="8">
    <source>
        <dbReference type="ARBA" id="ARBA00023125"/>
    </source>
</evidence>
<keyword evidence="8" id="KW-0238">DNA-binding</keyword>
<dbReference type="NCBIfam" id="TIGR01566">
    <property type="entry name" value="ZF_HD_prot_N"/>
    <property type="match status" value="1"/>
</dbReference>
<dbReference type="InterPro" id="IPR006456">
    <property type="entry name" value="ZF_HD_homeobox_Cys/His_dimer"/>
</dbReference>
<dbReference type="InterPro" id="IPR006455">
    <property type="entry name" value="Homeodomain_ZF_HD"/>
</dbReference>
<dbReference type="OrthoDB" id="1884189at2759"/>
<dbReference type="GO" id="GO:0008270">
    <property type="term" value="F:zinc ion binding"/>
    <property type="evidence" value="ECO:0007669"/>
    <property type="project" value="UniProtKB-KW"/>
</dbReference>
<keyword evidence="7" id="KW-0805">Transcription regulation</keyword>